<dbReference type="GO" id="GO:0008017">
    <property type="term" value="F:microtubule binding"/>
    <property type="evidence" value="ECO:0007669"/>
    <property type="project" value="TreeGrafter"/>
</dbReference>
<dbReference type="GeneID" id="94346605"/>
<dbReference type="InterPro" id="IPR016024">
    <property type="entry name" value="ARM-type_fold"/>
</dbReference>
<evidence type="ECO:0000313" key="5">
    <source>
        <dbReference type="Proteomes" id="UP000294530"/>
    </source>
</evidence>
<dbReference type="PANTHER" id="PTHR21567:SF9">
    <property type="entry name" value="CLIP-ASSOCIATING PROTEIN"/>
    <property type="match status" value="1"/>
</dbReference>
<feature type="region of interest" description="Disordered" evidence="2">
    <location>
        <begin position="580"/>
        <end position="611"/>
    </location>
</feature>
<reference evidence="4 5" key="1">
    <citation type="journal article" date="2021" name="Genome Biol.">
        <title>AFLAP: assembly-free linkage analysis pipeline using k-mers from genome sequencing data.</title>
        <authorList>
            <person name="Fletcher K."/>
            <person name="Zhang L."/>
            <person name="Gil J."/>
            <person name="Han R."/>
            <person name="Cavanaugh K."/>
            <person name="Michelmore R."/>
        </authorList>
    </citation>
    <scope>NUCLEOTIDE SEQUENCE [LARGE SCALE GENOMIC DNA]</scope>
    <source>
        <strain evidence="4 5">SF5</strain>
    </source>
</reference>
<dbReference type="GO" id="GO:0005819">
    <property type="term" value="C:spindle"/>
    <property type="evidence" value="ECO:0007669"/>
    <property type="project" value="UniProtKB-ARBA"/>
</dbReference>
<dbReference type="PANTHER" id="PTHR21567">
    <property type="entry name" value="CLASP"/>
    <property type="match status" value="1"/>
</dbReference>
<dbReference type="GO" id="GO:0005881">
    <property type="term" value="C:cytoplasmic microtubule"/>
    <property type="evidence" value="ECO:0007669"/>
    <property type="project" value="TreeGrafter"/>
</dbReference>
<accession>A0A976FJD9</accession>
<dbReference type="KEGG" id="blac:94346605"/>
<evidence type="ECO:0000313" key="4">
    <source>
        <dbReference type="EMBL" id="TDH67852.1"/>
    </source>
</evidence>
<evidence type="ECO:0000259" key="3">
    <source>
        <dbReference type="Pfam" id="PF12348"/>
    </source>
</evidence>
<feature type="coiled-coil region" evidence="1">
    <location>
        <begin position="1042"/>
        <end position="1069"/>
    </location>
</feature>
<feature type="coiled-coil region" evidence="1">
    <location>
        <begin position="1472"/>
        <end position="1506"/>
    </location>
</feature>
<dbReference type="Pfam" id="PF12348">
    <property type="entry name" value="CLASP_N"/>
    <property type="match status" value="1"/>
</dbReference>
<comment type="caution">
    <text evidence="4">The sequence shown here is derived from an EMBL/GenBank/DDBJ whole genome shotgun (WGS) entry which is preliminary data.</text>
</comment>
<dbReference type="GO" id="GO:0000226">
    <property type="term" value="P:microtubule cytoskeleton organization"/>
    <property type="evidence" value="ECO:0007669"/>
    <property type="project" value="UniProtKB-ARBA"/>
</dbReference>
<dbReference type="EMBL" id="SHOA02000013">
    <property type="protein sequence ID" value="TDH67852.1"/>
    <property type="molecule type" value="Genomic_DNA"/>
</dbReference>
<dbReference type="InterPro" id="IPR011989">
    <property type="entry name" value="ARM-like"/>
</dbReference>
<feature type="coiled-coil region" evidence="1">
    <location>
        <begin position="1190"/>
        <end position="1259"/>
    </location>
</feature>
<dbReference type="GO" id="GO:0000278">
    <property type="term" value="P:mitotic cell cycle"/>
    <property type="evidence" value="ECO:0007669"/>
    <property type="project" value="UniProtKB-ARBA"/>
</dbReference>
<dbReference type="Proteomes" id="UP000294530">
    <property type="component" value="Unassembled WGS sequence"/>
</dbReference>
<feature type="coiled-coil region" evidence="1">
    <location>
        <begin position="405"/>
        <end position="432"/>
    </location>
</feature>
<dbReference type="InterPro" id="IPR024395">
    <property type="entry name" value="CLASP_N_dom"/>
</dbReference>
<feature type="coiled-coil region" evidence="1">
    <location>
        <begin position="1130"/>
        <end position="1164"/>
    </location>
</feature>
<name>A0A976FJD9_BRELC</name>
<keyword evidence="1" id="KW-0175">Coiled coil</keyword>
<proteinExistence type="predicted"/>
<dbReference type="OrthoDB" id="46159at2759"/>
<dbReference type="RefSeq" id="XP_067817351.1">
    <property type="nucleotide sequence ID" value="XM_067960934.1"/>
</dbReference>
<feature type="compositionally biased region" description="Polar residues" evidence="2">
    <location>
        <begin position="598"/>
        <end position="609"/>
    </location>
</feature>
<evidence type="ECO:0000256" key="1">
    <source>
        <dbReference type="SAM" id="Coils"/>
    </source>
</evidence>
<feature type="domain" description="CLASP N-terminal" evidence="3">
    <location>
        <begin position="88"/>
        <end position="264"/>
    </location>
</feature>
<evidence type="ECO:0000256" key="2">
    <source>
        <dbReference type="SAM" id="MobiDB-lite"/>
    </source>
</evidence>
<protein>
    <recommendedName>
        <fullName evidence="3">CLASP N-terminal domain-containing protein</fullName>
    </recommendedName>
</protein>
<keyword evidence="5" id="KW-1185">Reference proteome</keyword>
<organism evidence="4 5">
    <name type="scientific">Bremia lactucae</name>
    <name type="common">Lettuce downy mildew</name>
    <dbReference type="NCBI Taxonomy" id="4779"/>
    <lineage>
        <taxon>Eukaryota</taxon>
        <taxon>Sar</taxon>
        <taxon>Stramenopiles</taxon>
        <taxon>Oomycota</taxon>
        <taxon>Peronosporomycetes</taxon>
        <taxon>Peronosporales</taxon>
        <taxon>Peronosporaceae</taxon>
        <taxon>Bremia</taxon>
    </lineage>
</organism>
<dbReference type="SUPFAM" id="SSF48371">
    <property type="entry name" value="ARM repeat"/>
    <property type="match status" value="1"/>
</dbReference>
<feature type="coiled-coil region" evidence="1">
    <location>
        <begin position="898"/>
        <end position="974"/>
    </location>
</feature>
<dbReference type="Gene3D" id="1.25.10.10">
    <property type="entry name" value="Leucine-rich Repeat Variant"/>
    <property type="match status" value="1"/>
</dbReference>
<gene>
    <name evidence="4" type="ORF">CCR75_002837</name>
</gene>
<sequence>MRGDQRADMSLMTFGGKTNMVLELGKRLLQPEEEWQDKCAAFVELQGLLSDFSMLQKKLYNAPETVGAEGAANLFTPENVQALTQPFRVTVTDLRSTVVKEACITLSLLAQALGPLRCKIFLRNVFPTLLDARGGSNKVSHNHTMDEKGGVNTAAVHSCIETIVQATPSRFVLAPILQVLDASKNRDVRESCIHYTNLALRGWNSAVLEKFRMPLQTAIVASLSDASPKGREKARDCYWNYIAIWPEDNEKMDNRMANGVKKHLKRSLKEAICGASRQTAKRRQLATITNTVDSESAAKIRFSGDNATHADNSVVIPSKQSAITSIALCNRMLLPQGEELPTQALSHWKSATSLTNESNLPSQISLTPIVVSTDPCEVSLLSQLVTPRGSQLSGIDQTESMHQKKTDWKDKIAQLQKKNALLARQVKAKTHELEKFHEKFEIISEQNKLFTSRQNDGVVVDICGHPLDAKMQSKNQSKAAEQFIKSQIKFVQLRNRLSPISSPMQLSSSAIQYDTPTDRDLPIFSKQQKSDSVTTANVKASEEAGALRSEESVLKEHMSVTKAQLVTFQAQQNAVELHKHMSSREAYAPESGQFEAKAQSSEKSGQSEAMANCSKKDERILQLESELFSLSELLQAITANAEASDANAGNELLALQSKISLLEEQLSAKSVHQEKLLAEQNEFENEKRLLLSEISALKSGQAKTMANFSKNDERMVQFETESSALSKQLQAVTAKAVDLDAKAGDELRALQSEESLLEEHVSSKETQQEKLLAKQNEFAEAKRVLLSEVSALKNSQPGAMVNCSEKDERIMQLKIELFSLSELLQASTAKAEVSYANAGSEMLALQSENPFLEEHFPAKIVQEEKLLAKENRLEKEKRLLLCEISALKSGQSETMTKCIEKDEQMRKLETRMSILSEQLQTVTAKAEASDAKAGDELRALQSEKSLLEEHLSAKKAQEEMLLAKQNELEKEKRILFSEVSTLKSGQSETIAQCIEKDERMVKLETEMSILSGQLQAVTAKAEASAAKTGDELRALQSEKCLLEEHLSAKKAQEEKLLAKQNELEKEKHLLFSEISALKSGQFETIAQCIEKDERMVKLDIEMSILSEQLQAVTAKAEASAAKTGDEFRALQSEKSLLEEHLSAKKAQEEKLLAKQNELEKEKHLLFSEVSALKSGQSETIAQCIEKDERMVELEIEMSILSELLQAVTAKAEASAAKVGDELRSLQSEKCLLEEHLSAKKAQEEKLLAKQNELEKEKHLLFSEVSALKSCQSEAIAQCIENVERMVELEIEMSILSEQLQAVTSAKSAQQEKLLAKQIKFAEEKRLLCSEIIALKSGQSELMAKCSEKDERMLQLKNELSSLFKQLQAALGEVEALDASARDEACKFRSEKSVLEISLSANKLKLDELQAMGFNCEETIRVLLCDISSIKRSRSEAIARCCEKNEEIVQLKSMLSSLSMQLQAATAKLEAAAVKAGKEISALQSEKSALENRLSAKSAQLQDLRENQLISLTTVDEKRESTRNACAMTCIRQDKLPKLVVPSGIFSLSFARDRSEVEAEKRQINEANLLQRRLRRQKRQ</sequence>